<reference evidence="4" key="2">
    <citation type="submission" date="2022-06" db="UniProtKB">
        <authorList>
            <consortium name="EnsemblMetazoa"/>
        </authorList>
    </citation>
    <scope>IDENTIFICATION</scope>
    <source>
        <strain evidence="4">PS312</strain>
    </source>
</reference>
<keyword evidence="3" id="KW-0732">Signal</keyword>
<feature type="region of interest" description="Disordered" evidence="1">
    <location>
        <begin position="408"/>
        <end position="433"/>
    </location>
</feature>
<keyword evidence="2" id="KW-1133">Transmembrane helix</keyword>
<evidence type="ECO:0000256" key="3">
    <source>
        <dbReference type="SAM" id="SignalP"/>
    </source>
</evidence>
<evidence type="ECO:0000256" key="1">
    <source>
        <dbReference type="SAM" id="MobiDB-lite"/>
    </source>
</evidence>
<dbReference type="Proteomes" id="UP000005239">
    <property type="component" value="Unassembled WGS sequence"/>
</dbReference>
<keyword evidence="5" id="KW-1185">Reference proteome</keyword>
<gene>
    <name evidence="4" type="primary">WBGene00104361</name>
</gene>
<dbReference type="EnsemblMetazoa" id="PPA14807.1">
    <property type="protein sequence ID" value="PPA14807.1"/>
    <property type="gene ID" value="WBGene00104361"/>
</dbReference>
<evidence type="ECO:0000313" key="5">
    <source>
        <dbReference type="Proteomes" id="UP000005239"/>
    </source>
</evidence>
<organism evidence="4 5">
    <name type="scientific">Pristionchus pacificus</name>
    <name type="common">Parasitic nematode worm</name>
    <dbReference type="NCBI Taxonomy" id="54126"/>
    <lineage>
        <taxon>Eukaryota</taxon>
        <taxon>Metazoa</taxon>
        <taxon>Ecdysozoa</taxon>
        <taxon>Nematoda</taxon>
        <taxon>Chromadorea</taxon>
        <taxon>Rhabditida</taxon>
        <taxon>Rhabditina</taxon>
        <taxon>Diplogasteromorpha</taxon>
        <taxon>Diplogasteroidea</taxon>
        <taxon>Neodiplogasteridae</taxon>
        <taxon>Pristionchus</taxon>
    </lineage>
</organism>
<feature type="transmembrane region" description="Helical" evidence="2">
    <location>
        <begin position="347"/>
        <end position="368"/>
    </location>
</feature>
<sequence length="433" mass="47087">MRTFLLVILLAAAIDGKASAALYSLLPSTSYKSMLEMLLRQLSDIEKKNYPAGDTSAQVADQYQREFYTQAASDIVQKLIQYGALSAIVDAEEAAFYDDIEGEESKEADAGKVEEPAAVHIDVKVVEAAPSTADSGEYLTDEQAHEILKLIIDELMNKFFADYMKNGENSRVYVIGAGDSQQEENDEETDHTEESAGAEEEEDEEGDSSSSSSSSEEDYFYRDSDEYVNVEVDEDDDAVLVVNKQVSTNIIRIPAATFVDALTKLLPALKSDKYPAHLQKLTPLQVEDTRVYSEHGEPSLIGPKAPEPTRVSAHSVAPIASVAPTAASAAAPATTKETEYYHRAFDLGHVLLCLAAGLLSMWAIAQLVSMYRRRSQSAGPAPSMALPPKVIPAIIPNIYATPPAVLTKTNDAEKPPVYVENPTFSKPEDKPAV</sequence>
<dbReference type="AlphaFoldDB" id="A0A2A6CWD4"/>
<evidence type="ECO:0000313" key="4">
    <source>
        <dbReference type="EnsemblMetazoa" id="PPA14807.1"/>
    </source>
</evidence>
<feature type="compositionally biased region" description="Acidic residues" evidence="1">
    <location>
        <begin position="181"/>
        <end position="207"/>
    </location>
</feature>
<evidence type="ECO:0000256" key="2">
    <source>
        <dbReference type="SAM" id="Phobius"/>
    </source>
</evidence>
<protein>
    <submittedName>
        <fullName evidence="4">Uncharacterized protein</fullName>
    </submittedName>
</protein>
<reference evidence="5" key="1">
    <citation type="journal article" date="2008" name="Nat. Genet.">
        <title>The Pristionchus pacificus genome provides a unique perspective on nematode lifestyle and parasitism.</title>
        <authorList>
            <person name="Dieterich C."/>
            <person name="Clifton S.W."/>
            <person name="Schuster L.N."/>
            <person name="Chinwalla A."/>
            <person name="Delehaunty K."/>
            <person name="Dinkelacker I."/>
            <person name="Fulton L."/>
            <person name="Fulton R."/>
            <person name="Godfrey J."/>
            <person name="Minx P."/>
            <person name="Mitreva M."/>
            <person name="Roeseler W."/>
            <person name="Tian H."/>
            <person name="Witte H."/>
            <person name="Yang S.P."/>
            <person name="Wilson R.K."/>
            <person name="Sommer R.J."/>
        </authorList>
    </citation>
    <scope>NUCLEOTIDE SEQUENCE [LARGE SCALE GENOMIC DNA]</scope>
    <source>
        <strain evidence="5">PS312</strain>
    </source>
</reference>
<feature type="signal peptide" evidence="3">
    <location>
        <begin position="1"/>
        <end position="20"/>
    </location>
</feature>
<name>A0A2A6CWD4_PRIPA</name>
<accession>A0A8R1UCG4</accession>
<feature type="chain" id="PRO_5043388658" evidence="3">
    <location>
        <begin position="21"/>
        <end position="433"/>
    </location>
</feature>
<keyword evidence="2" id="KW-0472">Membrane</keyword>
<feature type="region of interest" description="Disordered" evidence="1">
    <location>
        <begin position="179"/>
        <end position="220"/>
    </location>
</feature>
<accession>A0A2A6CWD4</accession>
<proteinExistence type="predicted"/>
<keyword evidence="2" id="KW-0812">Transmembrane</keyword>